<evidence type="ECO:0000313" key="1">
    <source>
        <dbReference type="EMBL" id="MBP2025459.1"/>
    </source>
</evidence>
<comment type="caution">
    <text evidence="1">The sequence shown here is derived from an EMBL/GenBank/DDBJ whole genome shotgun (WGS) entry which is preliminary data.</text>
</comment>
<organism evidence="1 2">
    <name type="scientific">Peptoniphilus stercorisuis</name>
    <dbReference type="NCBI Taxonomy" id="1436965"/>
    <lineage>
        <taxon>Bacteria</taxon>
        <taxon>Bacillati</taxon>
        <taxon>Bacillota</taxon>
        <taxon>Tissierellia</taxon>
        <taxon>Tissierellales</taxon>
        <taxon>Peptoniphilaceae</taxon>
        <taxon>Peptoniphilus</taxon>
    </lineage>
</organism>
<reference evidence="1 2" key="1">
    <citation type="submission" date="2021-03" db="EMBL/GenBank/DDBJ databases">
        <title>Genomic Encyclopedia of Type Strains, Phase IV (KMG-IV): sequencing the most valuable type-strain genomes for metagenomic binning, comparative biology and taxonomic classification.</title>
        <authorList>
            <person name="Goeker M."/>
        </authorList>
    </citation>
    <scope>NUCLEOTIDE SEQUENCE [LARGE SCALE GENOMIC DNA]</scope>
    <source>
        <strain evidence="1 2">DSM 27563</strain>
    </source>
</reference>
<evidence type="ECO:0008006" key="3">
    <source>
        <dbReference type="Google" id="ProtNLM"/>
    </source>
</evidence>
<proteinExistence type="predicted"/>
<accession>A0ABS4KFN9</accession>
<name>A0ABS4KFN9_9FIRM</name>
<dbReference type="EMBL" id="JAGGLJ010000008">
    <property type="protein sequence ID" value="MBP2025459.1"/>
    <property type="molecule type" value="Genomic_DNA"/>
</dbReference>
<dbReference type="Proteomes" id="UP001519306">
    <property type="component" value="Unassembled WGS sequence"/>
</dbReference>
<protein>
    <recommendedName>
        <fullName evidence="3">DUF2007 domain-containing protein</fullName>
    </recommendedName>
</protein>
<evidence type="ECO:0000313" key="2">
    <source>
        <dbReference type="Proteomes" id="UP001519306"/>
    </source>
</evidence>
<dbReference type="RefSeq" id="WP_210060754.1">
    <property type="nucleotide sequence ID" value="NZ_JAGGLJ010000008.1"/>
</dbReference>
<sequence>MNKNLKDYDFVKLVTVFDQFKIGAVKGILEDNDIPYIYYVPDNNNYTLFIFGTNPSGLDIYVPDFLLEKSQDLLDEIFGDDYNKSDLNEK</sequence>
<keyword evidence="2" id="KW-1185">Reference proteome</keyword>
<gene>
    <name evidence="1" type="ORF">J2Z71_000992</name>
</gene>